<dbReference type="EMBL" id="JAFEUF010000001">
    <property type="protein sequence ID" value="MBM7052359.1"/>
    <property type="molecule type" value="Genomic_DNA"/>
</dbReference>
<comment type="caution">
    <text evidence="1">The sequence shown here is derived from an EMBL/GenBank/DDBJ whole genome shotgun (WGS) entry which is preliminary data.</text>
</comment>
<organism evidence="1 2">
    <name type="scientific">Streptomyces durocortorensis</name>
    <dbReference type="NCBI Taxonomy" id="2811104"/>
    <lineage>
        <taxon>Bacteria</taxon>
        <taxon>Bacillati</taxon>
        <taxon>Actinomycetota</taxon>
        <taxon>Actinomycetes</taxon>
        <taxon>Kitasatosporales</taxon>
        <taxon>Streptomycetaceae</taxon>
        <taxon>Streptomyces</taxon>
    </lineage>
</organism>
<dbReference type="RefSeq" id="WP_205080684.1">
    <property type="nucleotide sequence ID" value="NZ_JAFEUF010000001.1"/>
</dbReference>
<name>A0ABS2HMN7_9ACTN</name>
<keyword evidence="2" id="KW-1185">Reference proteome</keyword>
<evidence type="ECO:0008006" key="3">
    <source>
        <dbReference type="Google" id="ProtNLM"/>
    </source>
</evidence>
<reference evidence="1 2" key="1">
    <citation type="submission" date="2021-02" db="EMBL/GenBank/DDBJ databases">
        <title>Genome Streptomyces sp. RHZ10.</title>
        <authorList>
            <person name="Besaury L."/>
        </authorList>
    </citation>
    <scope>NUCLEOTIDE SEQUENCE [LARGE SCALE GENOMIC DNA]</scope>
    <source>
        <strain evidence="1 2">RHZ10</strain>
    </source>
</reference>
<evidence type="ECO:0000313" key="2">
    <source>
        <dbReference type="Proteomes" id="UP000712045"/>
    </source>
</evidence>
<evidence type="ECO:0000313" key="1">
    <source>
        <dbReference type="EMBL" id="MBM7052359.1"/>
    </source>
</evidence>
<proteinExistence type="predicted"/>
<sequence>MFRGFLALQGVIGTRLVAPERRCLAAMRRAPIQGGISPRRCEFDGGQRCRVTADGKLLQQHFALLLVDAHRGLGDGL</sequence>
<protein>
    <recommendedName>
        <fullName evidence="3">Secreted protein</fullName>
    </recommendedName>
</protein>
<gene>
    <name evidence="1" type="ORF">JS521_00240</name>
</gene>
<accession>A0ABS2HMN7</accession>
<dbReference type="Proteomes" id="UP000712045">
    <property type="component" value="Unassembled WGS sequence"/>
</dbReference>